<dbReference type="RefSeq" id="WP_264067586.1">
    <property type="nucleotide sequence ID" value="NZ_JACKTY010000028.1"/>
</dbReference>
<dbReference type="EMBL" id="JACKTY010000028">
    <property type="protein sequence ID" value="MCV7226713.1"/>
    <property type="molecule type" value="Genomic_DNA"/>
</dbReference>
<dbReference type="Proteomes" id="UP001526201">
    <property type="component" value="Unassembled WGS sequence"/>
</dbReference>
<organism evidence="1 2">
    <name type="scientific">Mycolicibacterium komossense</name>
    <dbReference type="NCBI Taxonomy" id="1779"/>
    <lineage>
        <taxon>Bacteria</taxon>
        <taxon>Bacillati</taxon>
        <taxon>Actinomycetota</taxon>
        <taxon>Actinomycetes</taxon>
        <taxon>Mycobacteriales</taxon>
        <taxon>Mycobacteriaceae</taxon>
        <taxon>Mycolicibacterium</taxon>
    </lineage>
</organism>
<accession>A0ABT3CBE9</accession>
<sequence>MSSALVSDRDMVHAAVSGLEAAVDSLVELSFDGLTSPEVVAVLARLETASRRQPAMGHRLVGKLVRDRSARELGAKSITEVTPRA</sequence>
<gene>
    <name evidence="1" type="ORF">H7J73_11815</name>
</gene>
<protein>
    <submittedName>
        <fullName evidence="1">Uncharacterized protein</fullName>
    </submittedName>
</protein>
<name>A0ABT3CBE9_9MYCO</name>
<evidence type="ECO:0000313" key="2">
    <source>
        <dbReference type="Proteomes" id="UP001526201"/>
    </source>
</evidence>
<evidence type="ECO:0000313" key="1">
    <source>
        <dbReference type="EMBL" id="MCV7226713.1"/>
    </source>
</evidence>
<comment type="caution">
    <text evidence="1">The sequence shown here is derived from an EMBL/GenBank/DDBJ whole genome shotgun (WGS) entry which is preliminary data.</text>
</comment>
<reference evidence="1 2" key="1">
    <citation type="journal article" date="2022" name="BMC Genomics">
        <title>Comparative genome analysis of mycobacteria focusing on tRNA and non-coding RNA.</title>
        <authorList>
            <person name="Behra P.R.K."/>
            <person name="Pettersson B.M.F."/>
            <person name="Ramesh M."/>
            <person name="Das S."/>
            <person name="Dasgupta S."/>
            <person name="Kirsebom L.A."/>
        </authorList>
    </citation>
    <scope>NUCLEOTIDE SEQUENCE [LARGE SCALE GENOMIC DNA]</scope>
    <source>
        <strain evidence="1 2">DSM 44078</strain>
    </source>
</reference>
<keyword evidence="2" id="KW-1185">Reference proteome</keyword>
<proteinExistence type="predicted"/>